<sequence>MKEKLEGKGSYNFIFERGYIGANGSVIIIRGTERGIILIYNDGGREGIFIIIYCGFFIILLPGEGININGSIIVRVRDNLLTAAKKGSGLIASINSSVGLGGKEVIYNIKKKIIFLFIWEGLSETDSDFNYLILTFGYAITERIRLIQLGRIYIKGIEEPSMNKYPFFSVSNVNIFINRYTYVRVFLKPIYTTVNYSKFRKEFANKRGKSALYILPGKLRKELYSCGSYYGCGYYYIYNYYYDYIWNGYNCGYDYNRGRMYEFTLDEFAGGYSGIKNRYSIIFNYIYIIKVVSEGIKSTDLITFKTNLIFINVRNRFKEA</sequence>
<reference evidence="1" key="1">
    <citation type="journal article" date="2023" name="Mol. Phylogenet. Evol.">
        <title>Genome-scale phylogeny and comparative genomics of the fungal order Sordariales.</title>
        <authorList>
            <person name="Hensen N."/>
            <person name="Bonometti L."/>
            <person name="Westerberg I."/>
            <person name="Brannstrom I.O."/>
            <person name="Guillou S."/>
            <person name="Cros-Aarteil S."/>
            <person name="Calhoun S."/>
            <person name="Haridas S."/>
            <person name="Kuo A."/>
            <person name="Mondo S."/>
            <person name="Pangilinan J."/>
            <person name="Riley R."/>
            <person name="LaButti K."/>
            <person name="Andreopoulos B."/>
            <person name="Lipzen A."/>
            <person name="Chen C."/>
            <person name="Yan M."/>
            <person name="Daum C."/>
            <person name="Ng V."/>
            <person name="Clum A."/>
            <person name="Steindorff A."/>
            <person name="Ohm R.A."/>
            <person name="Martin F."/>
            <person name="Silar P."/>
            <person name="Natvig D.O."/>
            <person name="Lalanne C."/>
            <person name="Gautier V."/>
            <person name="Ament-Velasquez S.L."/>
            <person name="Kruys A."/>
            <person name="Hutchinson M.I."/>
            <person name="Powell A.J."/>
            <person name="Barry K."/>
            <person name="Miller A.N."/>
            <person name="Grigoriev I.V."/>
            <person name="Debuchy R."/>
            <person name="Gladieux P."/>
            <person name="Hiltunen Thoren M."/>
            <person name="Johannesson H."/>
        </authorList>
    </citation>
    <scope>NUCLEOTIDE SEQUENCE</scope>
    <source>
        <strain evidence="1">FGSC 1904</strain>
    </source>
</reference>
<gene>
    <name evidence="1" type="ORF">B0T20DRAFT_396716</name>
</gene>
<reference evidence="1" key="2">
    <citation type="submission" date="2023-07" db="EMBL/GenBank/DDBJ databases">
        <authorList>
            <consortium name="Lawrence Berkeley National Laboratory"/>
            <person name="Haridas S."/>
            <person name="Hensen N."/>
            <person name="Bonometti L."/>
            <person name="Westerberg I."/>
            <person name="Brannstrom I.O."/>
            <person name="Guillou S."/>
            <person name="Cros-Aarteil S."/>
            <person name="Calhoun S."/>
            <person name="Kuo A."/>
            <person name="Mondo S."/>
            <person name="Pangilinan J."/>
            <person name="Riley R."/>
            <person name="LaButti K."/>
            <person name="Andreopoulos B."/>
            <person name="Lipzen A."/>
            <person name="Chen C."/>
            <person name="Yanf M."/>
            <person name="Daum C."/>
            <person name="Ng V."/>
            <person name="Clum A."/>
            <person name="Steindorff A."/>
            <person name="Ohm R."/>
            <person name="Martin F."/>
            <person name="Silar P."/>
            <person name="Natvig D."/>
            <person name="Lalanne C."/>
            <person name="Gautier V."/>
            <person name="Ament-velasquez S.L."/>
            <person name="Kruys A."/>
            <person name="Hutchinson M.I."/>
            <person name="Powell A.J."/>
            <person name="Barry K."/>
            <person name="Miller A.N."/>
            <person name="Grigoriev I.V."/>
            <person name="Debuchy R."/>
            <person name="Gladieux P."/>
            <person name="Thoren M.H."/>
            <person name="Johannesson H."/>
        </authorList>
    </citation>
    <scope>NUCLEOTIDE SEQUENCE</scope>
    <source>
        <strain evidence="1">FGSC 1904</strain>
    </source>
</reference>
<evidence type="ECO:0000313" key="2">
    <source>
        <dbReference type="Proteomes" id="UP001281003"/>
    </source>
</evidence>
<organism evidence="1 2">
    <name type="scientific">Sordaria brevicollis</name>
    <dbReference type="NCBI Taxonomy" id="83679"/>
    <lineage>
        <taxon>Eukaryota</taxon>
        <taxon>Fungi</taxon>
        <taxon>Dikarya</taxon>
        <taxon>Ascomycota</taxon>
        <taxon>Pezizomycotina</taxon>
        <taxon>Sordariomycetes</taxon>
        <taxon>Sordariomycetidae</taxon>
        <taxon>Sordariales</taxon>
        <taxon>Sordariaceae</taxon>
        <taxon>Sordaria</taxon>
    </lineage>
</organism>
<comment type="caution">
    <text evidence="1">The sequence shown here is derived from an EMBL/GenBank/DDBJ whole genome shotgun (WGS) entry which is preliminary data.</text>
</comment>
<name>A0AAE0U5T1_SORBR</name>
<protein>
    <submittedName>
        <fullName evidence="1">Uncharacterized protein</fullName>
    </submittedName>
</protein>
<dbReference type="Proteomes" id="UP001281003">
    <property type="component" value="Unassembled WGS sequence"/>
</dbReference>
<evidence type="ECO:0000313" key="1">
    <source>
        <dbReference type="EMBL" id="KAK3392108.1"/>
    </source>
</evidence>
<proteinExistence type="predicted"/>
<accession>A0AAE0U5T1</accession>
<keyword evidence="2" id="KW-1185">Reference proteome</keyword>
<dbReference type="EMBL" id="JAUTDP010000012">
    <property type="protein sequence ID" value="KAK3392108.1"/>
    <property type="molecule type" value="Genomic_DNA"/>
</dbReference>
<dbReference type="AlphaFoldDB" id="A0AAE0U5T1"/>